<protein>
    <submittedName>
        <fullName evidence="7">3-(Methylthio)propionyl-CoA ligase</fullName>
    </submittedName>
</protein>
<dbReference type="PANTHER" id="PTHR43859">
    <property type="entry name" value="ACYL-ACTIVATING ENZYME"/>
    <property type="match status" value="1"/>
</dbReference>
<keyword evidence="2 7" id="KW-0436">Ligase</keyword>
<dbReference type="PROSITE" id="PS00455">
    <property type="entry name" value="AMP_BINDING"/>
    <property type="match status" value="1"/>
</dbReference>
<proteinExistence type="inferred from homology"/>
<keyword evidence="4" id="KW-0443">Lipid metabolism</keyword>
<feature type="domain" description="AMP-binding enzyme C-terminal" evidence="6">
    <location>
        <begin position="449"/>
        <end position="524"/>
    </location>
</feature>
<dbReference type="EMBL" id="BAABDM010000001">
    <property type="protein sequence ID" value="GAA4086515.1"/>
    <property type="molecule type" value="Genomic_DNA"/>
</dbReference>
<evidence type="ECO:0000256" key="4">
    <source>
        <dbReference type="ARBA" id="ARBA00023098"/>
    </source>
</evidence>
<dbReference type="PANTHER" id="PTHR43859:SF4">
    <property type="entry name" value="BUTANOATE--COA LIGASE AAE1-RELATED"/>
    <property type="match status" value="1"/>
</dbReference>
<dbReference type="InterPro" id="IPR025110">
    <property type="entry name" value="AMP-bd_C"/>
</dbReference>
<keyword evidence="3" id="KW-0276">Fatty acid metabolism</keyword>
<dbReference type="Gene3D" id="3.30.300.30">
    <property type="match status" value="1"/>
</dbReference>
<dbReference type="RefSeq" id="WP_425583004.1">
    <property type="nucleotide sequence ID" value="NZ_BAABDM010000001.1"/>
</dbReference>
<name>A0ABP7WF92_9GAMM</name>
<organism evidence="7 8">
    <name type="scientific">Zhongshania borealis</name>
    <dbReference type="NCBI Taxonomy" id="889488"/>
    <lineage>
        <taxon>Bacteria</taxon>
        <taxon>Pseudomonadati</taxon>
        <taxon>Pseudomonadota</taxon>
        <taxon>Gammaproteobacteria</taxon>
        <taxon>Cellvibrionales</taxon>
        <taxon>Spongiibacteraceae</taxon>
        <taxon>Zhongshania</taxon>
    </lineage>
</organism>
<dbReference type="Pfam" id="PF13193">
    <property type="entry name" value="AMP-binding_C"/>
    <property type="match status" value="1"/>
</dbReference>
<dbReference type="CDD" id="cd12119">
    <property type="entry name" value="ttLC_FACS_AlkK_like"/>
    <property type="match status" value="1"/>
</dbReference>
<dbReference type="Proteomes" id="UP001500392">
    <property type="component" value="Unassembled WGS sequence"/>
</dbReference>
<dbReference type="InterPro" id="IPR045851">
    <property type="entry name" value="AMP-bd_C_sf"/>
</dbReference>
<keyword evidence="8" id="KW-1185">Reference proteome</keyword>
<dbReference type="GO" id="GO:0016874">
    <property type="term" value="F:ligase activity"/>
    <property type="evidence" value="ECO:0007669"/>
    <property type="project" value="UniProtKB-KW"/>
</dbReference>
<gene>
    <name evidence="7" type="ORF">GCM10022414_06640</name>
</gene>
<dbReference type="InterPro" id="IPR042099">
    <property type="entry name" value="ANL_N_sf"/>
</dbReference>
<sequence length="541" mass="60355">MQAMMNTQLTITSLMKHADKVNGGVEIVSVTADNPRHRYTYSEAFARARKLANALVKLGLKPGDTIATFAWNDYRHLEIYYGVSCSGMICHTINPRLFPEQIEYIVNHGQDQWVFVDATIVPLLEGLQHTMPEVKGFVVMTDAAHMPDTKLRNVLCYEDLLAAESDEFEWPELDENTPSALCYTSGTTGNPKGVMYTHRSTLLHCYASIAPDVFGLSIKDVALPIVPMFHVNGWGLVYSAPMTGAKLVMPGPKMGDGETLCNLINEEKVTVSAGVPTVWLALLNYLEKTKQTVESLNRLTVGGAACPFTIFDDFRRKHGVDVQQGWGMTEMNPLGTFNGIVAPEVAALAPEEYDKMRLKQGRPVFGVEMKIVDAENKELPWDGESAGAVKVRGPWIIAEYYRYDGQTLDDDGWFETGDVACVDKYGYMKITDRVKDVIKSGGEWISSIELENCAVNHPKVAEAAVVGMPHPTWSERPLLLVILQEGEDLSREEMLAWFDGKVAKWWIPEDCLFVESLPHTATGKLSKKDIRETYKDYSWPA</sequence>
<dbReference type="InterPro" id="IPR000873">
    <property type="entry name" value="AMP-dep_synth/lig_dom"/>
</dbReference>
<comment type="caution">
    <text evidence="7">The sequence shown here is derived from an EMBL/GenBank/DDBJ whole genome shotgun (WGS) entry which is preliminary data.</text>
</comment>
<comment type="similarity">
    <text evidence="1">Belongs to the ATP-dependent AMP-binding enzyme family.</text>
</comment>
<evidence type="ECO:0000256" key="3">
    <source>
        <dbReference type="ARBA" id="ARBA00022832"/>
    </source>
</evidence>
<accession>A0ABP7WF92</accession>
<feature type="domain" description="AMP-dependent synthetase/ligase" evidence="5">
    <location>
        <begin position="34"/>
        <end position="401"/>
    </location>
</feature>
<dbReference type="Pfam" id="PF00501">
    <property type="entry name" value="AMP-binding"/>
    <property type="match status" value="1"/>
</dbReference>
<evidence type="ECO:0000259" key="6">
    <source>
        <dbReference type="Pfam" id="PF13193"/>
    </source>
</evidence>
<dbReference type="InterPro" id="IPR020845">
    <property type="entry name" value="AMP-binding_CS"/>
</dbReference>
<dbReference type="Gene3D" id="3.40.50.12780">
    <property type="entry name" value="N-terminal domain of ligase-like"/>
    <property type="match status" value="1"/>
</dbReference>
<evidence type="ECO:0000313" key="7">
    <source>
        <dbReference type="EMBL" id="GAA4086515.1"/>
    </source>
</evidence>
<evidence type="ECO:0000256" key="2">
    <source>
        <dbReference type="ARBA" id="ARBA00022598"/>
    </source>
</evidence>
<dbReference type="SUPFAM" id="SSF56801">
    <property type="entry name" value="Acetyl-CoA synthetase-like"/>
    <property type="match status" value="1"/>
</dbReference>
<evidence type="ECO:0000256" key="1">
    <source>
        <dbReference type="ARBA" id="ARBA00006432"/>
    </source>
</evidence>
<evidence type="ECO:0000259" key="5">
    <source>
        <dbReference type="Pfam" id="PF00501"/>
    </source>
</evidence>
<reference evidence="8" key="1">
    <citation type="journal article" date="2019" name="Int. J. Syst. Evol. Microbiol.">
        <title>The Global Catalogue of Microorganisms (GCM) 10K type strain sequencing project: providing services to taxonomists for standard genome sequencing and annotation.</title>
        <authorList>
            <consortium name="The Broad Institute Genomics Platform"/>
            <consortium name="The Broad Institute Genome Sequencing Center for Infectious Disease"/>
            <person name="Wu L."/>
            <person name="Ma J."/>
        </authorList>
    </citation>
    <scope>NUCLEOTIDE SEQUENCE [LARGE SCALE GENOMIC DNA]</scope>
    <source>
        <strain evidence="8">JCM 17304</strain>
    </source>
</reference>
<dbReference type="NCBIfam" id="NF004837">
    <property type="entry name" value="PRK06187.1"/>
    <property type="match status" value="1"/>
</dbReference>
<evidence type="ECO:0000313" key="8">
    <source>
        <dbReference type="Proteomes" id="UP001500392"/>
    </source>
</evidence>